<name>A0A0M0JD31_9EUKA</name>
<evidence type="ECO:0000313" key="10">
    <source>
        <dbReference type="Proteomes" id="UP000037460"/>
    </source>
</evidence>
<comment type="catalytic activity">
    <reaction evidence="7">
        <text>a monosaccharide 1-phosphate + UTP + H(+) = a UDP-monosaccharide + diphosphate</text>
        <dbReference type="Rhea" id="RHEA:13205"/>
        <dbReference type="ChEBI" id="CHEBI:15378"/>
        <dbReference type="ChEBI" id="CHEBI:33019"/>
        <dbReference type="ChEBI" id="CHEBI:46398"/>
        <dbReference type="ChEBI" id="CHEBI:140358"/>
        <dbReference type="ChEBI" id="CHEBI:140359"/>
        <dbReference type="EC" id="2.7.7.64"/>
    </reaction>
</comment>
<dbReference type="Pfam" id="PF01704">
    <property type="entry name" value="UDPGP"/>
    <property type="match status" value="1"/>
</dbReference>
<evidence type="ECO:0000256" key="6">
    <source>
        <dbReference type="ARBA" id="ARBA00039080"/>
    </source>
</evidence>
<dbReference type="Gene3D" id="2.160.10.30">
    <property type="match status" value="1"/>
</dbReference>
<evidence type="ECO:0000256" key="1">
    <source>
        <dbReference type="ARBA" id="ARBA00001936"/>
    </source>
</evidence>
<evidence type="ECO:0000256" key="5">
    <source>
        <dbReference type="ARBA" id="ARBA00038047"/>
    </source>
</evidence>
<dbReference type="SUPFAM" id="SSF53448">
    <property type="entry name" value="Nucleotide-diphospho-sugar transferases"/>
    <property type="match status" value="1"/>
</dbReference>
<evidence type="ECO:0000256" key="7">
    <source>
        <dbReference type="ARBA" id="ARBA00048259"/>
    </source>
</evidence>
<protein>
    <recommendedName>
        <fullName evidence="6">UTP-monosaccharide-1-phosphate uridylyltransferase</fullName>
        <ecNumber evidence="6">2.7.7.64</ecNumber>
    </recommendedName>
</protein>
<keyword evidence="10" id="KW-1185">Reference proteome</keyword>
<gene>
    <name evidence="9" type="ORF">Ctob_000404</name>
</gene>
<dbReference type="GO" id="GO:0051748">
    <property type="term" value="F:UTP-monosaccharide-1-phosphate uridylyltransferase activity"/>
    <property type="evidence" value="ECO:0007669"/>
    <property type="project" value="UniProtKB-EC"/>
</dbReference>
<feature type="region of interest" description="Disordered" evidence="8">
    <location>
        <begin position="784"/>
        <end position="804"/>
    </location>
</feature>
<evidence type="ECO:0000256" key="8">
    <source>
        <dbReference type="SAM" id="MobiDB-lite"/>
    </source>
</evidence>
<dbReference type="Gene3D" id="3.90.550.10">
    <property type="entry name" value="Spore Coat Polysaccharide Biosynthesis Protein SpsA, Chain A"/>
    <property type="match status" value="1"/>
</dbReference>
<comment type="similarity">
    <text evidence="5">Belongs to the USP family.</text>
</comment>
<dbReference type="InterPro" id="IPR039741">
    <property type="entry name" value="UDP-sugar_pyrophosphorylase"/>
</dbReference>
<comment type="cofactor">
    <cofactor evidence="1">
        <name>Mn(2+)</name>
        <dbReference type="ChEBI" id="CHEBI:29035"/>
    </cofactor>
</comment>
<evidence type="ECO:0000256" key="3">
    <source>
        <dbReference type="ARBA" id="ARBA00022679"/>
    </source>
</evidence>
<reference evidence="10" key="1">
    <citation type="journal article" date="2015" name="PLoS Genet.">
        <title>Genome Sequence and Transcriptome Analyses of Chrysochromulina tobin: Metabolic Tools for Enhanced Algal Fitness in the Prominent Order Prymnesiales (Haptophyceae).</title>
        <authorList>
            <person name="Hovde B.T."/>
            <person name="Deodato C.R."/>
            <person name="Hunsperger H.M."/>
            <person name="Ryken S.A."/>
            <person name="Yost W."/>
            <person name="Jha R.K."/>
            <person name="Patterson J."/>
            <person name="Monnat R.J. Jr."/>
            <person name="Barlow S.B."/>
            <person name="Starkenburg S.R."/>
            <person name="Cattolico R.A."/>
        </authorList>
    </citation>
    <scope>NUCLEOTIDE SEQUENCE</scope>
    <source>
        <strain evidence="10">CCMP291</strain>
    </source>
</reference>
<evidence type="ECO:0000256" key="2">
    <source>
        <dbReference type="ARBA" id="ARBA00001946"/>
    </source>
</evidence>
<sequence length="804" mass="85911">MAKGTVQAGTAQSLLDVAELSLANALLGCGQAHLFEKWAEPGTDDAEKHVFFDQLASLDAAYPGGLSAYVVTARRLLAASAKGDNPLQGWTPALPPADAGTSLDPTSAESFAMEARGLEEAVRLGFVVVAGGVGERLGYSGIKLSLPCEIVSGIPVLQHYCAHIVSLQSLLTERLGRAVRLPLAIMTSHETHARTQQMLQANHYFGLAPSQVTLLLQKNVAALADASAKLALEPGSPYRVQTKPHGHGDVHALLHATGLAARWAREGVSWLFFLQDSSTLYFSHYIASLGVGASRGLEVTFVATPRKAKMALGMLATMVHESGTTRPIVPVEYNEIEPLLAKSSAAGAKGGAANGDVNQPNGYSAYPGNTNGILLAMAPYLEVLKATRGQVDEFVNPKYTDHSRTVFKSSTRLECLMQNVAWMYPAAAPIGYVIYPPTYGYFPAKNDLATAAALSAKGVPPYAAATAEFAIYNAHAATLRAFGATVPLPVDRSFQGVLAPLGPAVVLHPSVAPCFSELRARLPSPELIRVSDRSTLLLSGRRVAILALQLDGALDISVCDAATLVVHSLAIVNEGWQFDELAPTVISAKECPDVLRMRGYTLRKRGCSSNAVTLAPRAFIHLPLVLASPSVATVDIRPSTTGLLLTLLAEAGEGGPVLPPVPLPCVLADAPAETIELAVPGSGVYALELRNTNFLSLVAFSAKVEHEPVAERHRVAMLQELSARRLELERVAQQEAELLQSEEALARRLWEVQETRRRHQVIQQQLSEEVASVELALAKPEQRISAEYRQPKPRGSMEEKGSSK</sequence>
<dbReference type="CDD" id="cd22249">
    <property type="entry name" value="UDM1_RNF168_RNF169-like"/>
    <property type="match status" value="1"/>
</dbReference>
<keyword evidence="4" id="KW-0548">Nucleotidyltransferase</keyword>
<dbReference type="EC" id="2.7.7.64" evidence="6"/>
<dbReference type="InterPro" id="IPR029044">
    <property type="entry name" value="Nucleotide-diphossugar_trans"/>
</dbReference>
<evidence type="ECO:0000256" key="4">
    <source>
        <dbReference type="ARBA" id="ARBA00022695"/>
    </source>
</evidence>
<evidence type="ECO:0000313" key="9">
    <source>
        <dbReference type="EMBL" id="KOO24474.1"/>
    </source>
</evidence>
<proteinExistence type="inferred from homology"/>
<dbReference type="GO" id="GO:0006048">
    <property type="term" value="P:UDP-N-acetylglucosamine biosynthetic process"/>
    <property type="evidence" value="ECO:0007669"/>
    <property type="project" value="TreeGrafter"/>
</dbReference>
<dbReference type="PANTHER" id="PTHR11952:SF9">
    <property type="entry name" value="UDP-SUGAR PYROPHOSPHORYLASE"/>
    <property type="match status" value="1"/>
</dbReference>
<keyword evidence="3" id="KW-0808">Transferase</keyword>
<comment type="caution">
    <text evidence="9">The sequence shown here is derived from an EMBL/GenBank/DDBJ whole genome shotgun (WGS) entry which is preliminary data.</text>
</comment>
<organism evidence="9 10">
    <name type="scientific">Chrysochromulina tobinii</name>
    <dbReference type="NCBI Taxonomy" id="1460289"/>
    <lineage>
        <taxon>Eukaryota</taxon>
        <taxon>Haptista</taxon>
        <taxon>Haptophyta</taxon>
        <taxon>Prymnesiophyceae</taxon>
        <taxon>Prymnesiales</taxon>
        <taxon>Chrysochromulinaceae</taxon>
        <taxon>Chrysochromulina</taxon>
    </lineage>
</organism>
<comment type="cofactor">
    <cofactor evidence="2">
        <name>Mg(2+)</name>
        <dbReference type="ChEBI" id="CHEBI:18420"/>
    </cofactor>
</comment>
<dbReference type="AlphaFoldDB" id="A0A0M0JD31"/>
<dbReference type="InterPro" id="IPR002618">
    <property type="entry name" value="UDPGP_fam"/>
</dbReference>
<dbReference type="Proteomes" id="UP000037460">
    <property type="component" value="Unassembled WGS sequence"/>
</dbReference>
<dbReference type="PANTHER" id="PTHR11952">
    <property type="entry name" value="UDP- GLUCOSE PYROPHOSPHORYLASE"/>
    <property type="match status" value="1"/>
</dbReference>
<dbReference type="GO" id="GO:0003977">
    <property type="term" value="F:UDP-N-acetylglucosamine diphosphorylase activity"/>
    <property type="evidence" value="ECO:0007669"/>
    <property type="project" value="TreeGrafter"/>
</dbReference>
<dbReference type="OrthoDB" id="532420at2759"/>
<dbReference type="EMBL" id="JWZX01003090">
    <property type="protein sequence ID" value="KOO24474.1"/>
    <property type="molecule type" value="Genomic_DNA"/>
</dbReference>
<accession>A0A0M0JD31</accession>